<keyword evidence="7" id="KW-0406">Ion transport</keyword>
<evidence type="ECO:0000259" key="11">
    <source>
        <dbReference type="Pfam" id="PF00999"/>
    </source>
</evidence>
<dbReference type="OrthoDB" id="9809206at2"/>
<feature type="domain" description="Cation/H+ exchanger transmembrane" evidence="11">
    <location>
        <begin position="11"/>
        <end position="395"/>
    </location>
</feature>
<keyword evidence="3" id="KW-1003">Cell membrane</keyword>
<dbReference type="GO" id="GO:0015386">
    <property type="term" value="F:potassium:proton antiporter activity"/>
    <property type="evidence" value="ECO:0007669"/>
    <property type="project" value="TreeGrafter"/>
</dbReference>
<evidence type="ECO:0000256" key="10">
    <source>
        <dbReference type="SAM" id="Phobius"/>
    </source>
</evidence>
<dbReference type="RefSeq" id="WP_138326978.1">
    <property type="nucleotide sequence ID" value="NZ_VCDI01000005.1"/>
</dbReference>
<dbReference type="InterPro" id="IPR006153">
    <property type="entry name" value="Cation/H_exchanger_TM"/>
</dbReference>
<comment type="caution">
    <text evidence="12">The sequence shown here is derived from an EMBL/GenBank/DDBJ whole genome shotgun (WGS) entry which is preliminary data.</text>
</comment>
<keyword evidence="13" id="KW-1185">Reference proteome</keyword>
<feature type="transmembrane region" description="Helical" evidence="10">
    <location>
        <begin position="178"/>
        <end position="198"/>
    </location>
</feature>
<name>A0A5R9J961_9PROT</name>
<organism evidence="12 13">
    <name type="scientific">Lichenicoccus roseus</name>
    <dbReference type="NCBI Taxonomy" id="2683649"/>
    <lineage>
        <taxon>Bacteria</taxon>
        <taxon>Pseudomonadati</taxon>
        <taxon>Pseudomonadota</taxon>
        <taxon>Alphaproteobacteria</taxon>
        <taxon>Acetobacterales</taxon>
        <taxon>Acetobacteraceae</taxon>
        <taxon>Lichenicoccus</taxon>
    </lineage>
</organism>
<dbReference type="AlphaFoldDB" id="A0A5R9J961"/>
<feature type="transmembrane region" description="Helical" evidence="10">
    <location>
        <begin position="83"/>
        <end position="103"/>
    </location>
</feature>
<feature type="transmembrane region" description="Helical" evidence="10">
    <location>
        <begin position="301"/>
        <end position="321"/>
    </location>
</feature>
<keyword evidence="2" id="KW-0813">Transport</keyword>
<dbReference type="GO" id="GO:0015385">
    <property type="term" value="F:sodium:proton antiporter activity"/>
    <property type="evidence" value="ECO:0007669"/>
    <property type="project" value="InterPro"/>
</dbReference>
<protein>
    <submittedName>
        <fullName evidence="12">Sodium:proton antiporter</fullName>
    </submittedName>
</protein>
<feature type="transmembrane region" description="Helical" evidence="10">
    <location>
        <begin position="149"/>
        <end position="166"/>
    </location>
</feature>
<feature type="transmembrane region" description="Helical" evidence="10">
    <location>
        <begin position="109"/>
        <end position="137"/>
    </location>
</feature>
<dbReference type="Pfam" id="PF00999">
    <property type="entry name" value="Na_H_Exchanger"/>
    <property type="match status" value="1"/>
</dbReference>
<dbReference type="GO" id="GO:0098719">
    <property type="term" value="P:sodium ion import across plasma membrane"/>
    <property type="evidence" value="ECO:0007669"/>
    <property type="project" value="TreeGrafter"/>
</dbReference>
<evidence type="ECO:0000256" key="5">
    <source>
        <dbReference type="ARBA" id="ARBA00022989"/>
    </source>
</evidence>
<evidence type="ECO:0000256" key="1">
    <source>
        <dbReference type="ARBA" id="ARBA00004651"/>
    </source>
</evidence>
<dbReference type="InterPro" id="IPR018422">
    <property type="entry name" value="Cation/H_exchanger_CPA1"/>
</dbReference>
<evidence type="ECO:0000256" key="2">
    <source>
        <dbReference type="ARBA" id="ARBA00022448"/>
    </source>
</evidence>
<feature type="transmembrane region" description="Helical" evidence="10">
    <location>
        <begin position="47"/>
        <end position="71"/>
    </location>
</feature>
<reference evidence="12 13" key="1">
    <citation type="submission" date="2019-05" db="EMBL/GenBank/DDBJ databases">
        <authorList>
            <person name="Pankratov T."/>
            <person name="Grouzdev D."/>
        </authorList>
    </citation>
    <scope>NUCLEOTIDE SEQUENCE [LARGE SCALE GENOMIC DNA]</scope>
    <source>
        <strain evidence="12 13">KEBCLARHB70R</strain>
    </source>
</reference>
<dbReference type="GO" id="GO:0005886">
    <property type="term" value="C:plasma membrane"/>
    <property type="evidence" value="ECO:0007669"/>
    <property type="project" value="UniProtKB-SubCell"/>
</dbReference>
<comment type="subcellular location">
    <subcellularLocation>
        <location evidence="1">Cell membrane</location>
        <topology evidence="1">Multi-pass membrane protein</topology>
    </subcellularLocation>
</comment>
<evidence type="ECO:0000313" key="12">
    <source>
        <dbReference type="EMBL" id="TLU71906.1"/>
    </source>
</evidence>
<keyword evidence="9" id="KW-0739">Sodium transport</keyword>
<evidence type="ECO:0000256" key="6">
    <source>
        <dbReference type="ARBA" id="ARBA00023053"/>
    </source>
</evidence>
<accession>A0A5R9J961</accession>
<keyword evidence="6" id="KW-0915">Sodium</keyword>
<keyword evidence="5 10" id="KW-1133">Transmembrane helix</keyword>
<evidence type="ECO:0000256" key="3">
    <source>
        <dbReference type="ARBA" id="ARBA00022475"/>
    </source>
</evidence>
<feature type="transmembrane region" description="Helical" evidence="10">
    <location>
        <begin position="205"/>
        <end position="225"/>
    </location>
</feature>
<keyword evidence="8 10" id="KW-0472">Membrane</keyword>
<gene>
    <name evidence="12" type="ORF">FE263_15805</name>
</gene>
<proteinExistence type="predicted"/>
<evidence type="ECO:0000256" key="4">
    <source>
        <dbReference type="ARBA" id="ARBA00022692"/>
    </source>
</evidence>
<feature type="transmembrane region" description="Helical" evidence="10">
    <location>
        <begin position="342"/>
        <end position="362"/>
    </location>
</feature>
<sequence length="510" mass="55032">MTFFESVLVLLLLSIGLLQVSRRLKLPYPAMLAAAGSLVVLIPGSPSIVIDPSTALALFIAPALLDAAFDFPVTLAQRFWQPLVALAVVAVLLTTIVVAWIGWRFAGLPFAAAVVLGAIVAPPDAAAATAVLSVVSVPKNTASIIKGESLFNDAMALLLFGGALAVQEHGGLDAIVGARLLIAAPAGALLGYVFARLLRFVQPIVTGSLGGNLLQFVSTCLVWVVADRLSVSAVLCVVTYAMTLARSSGVGFGPRMRVHSYAVWATVVFLLNVLAFLFMGMQARSILSRMESTSLKDAVRFALLVIIAVIVVRFIIVMTSNRLAARFESYRGRSEPPLVRQGVLLGWCGMRGLVTLATAFALPSDFPKRDLVTLTAFSVVMATLVIQGLTLAPLIHLLKLDRSEDTTRELAFARHSLVKAGLAHLVGQSSPEADLLRASYTIRLDEPARQMALEQHRELGLSAIAAERKKLEVMRLRHEVDSAVYDILLEELDWRELCMLPDSHRRIDEN</sequence>
<dbReference type="EMBL" id="VCDI01000005">
    <property type="protein sequence ID" value="TLU71906.1"/>
    <property type="molecule type" value="Genomic_DNA"/>
</dbReference>
<dbReference type="Gene3D" id="6.10.140.1330">
    <property type="match status" value="1"/>
</dbReference>
<dbReference type="PANTHER" id="PTHR10110">
    <property type="entry name" value="SODIUM/HYDROGEN EXCHANGER"/>
    <property type="match status" value="1"/>
</dbReference>
<keyword evidence="4 10" id="KW-0812">Transmembrane</keyword>
<evidence type="ECO:0000256" key="8">
    <source>
        <dbReference type="ARBA" id="ARBA00023136"/>
    </source>
</evidence>
<feature type="transmembrane region" description="Helical" evidence="10">
    <location>
        <begin position="374"/>
        <end position="398"/>
    </location>
</feature>
<feature type="transmembrane region" description="Helical" evidence="10">
    <location>
        <begin position="231"/>
        <end position="249"/>
    </location>
</feature>
<feature type="transmembrane region" description="Helical" evidence="10">
    <location>
        <begin position="261"/>
        <end position="281"/>
    </location>
</feature>
<evidence type="ECO:0000313" key="13">
    <source>
        <dbReference type="Proteomes" id="UP000305654"/>
    </source>
</evidence>
<dbReference type="Proteomes" id="UP000305654">
    <property type="component" value="Unassembled WGS sequence"/>
</dbReference>
<evidence type="ECO:0000256" key="7">
    <source>
        <dbReference type="ARBA" id="ARBA00023065"/>
    </source>
</evidence>
<dbReference type="PANTHER" id="PTHR10110:SF86">
    <property type="entry name" value="SODIUM_HYDROGEN EXCHANGER 7"/>
    <property type="match status" value="1"/>
</dbReference>
<dbReference type="GO" id="GO:0051453">
    <property type="term" value="P:regulation of intracellular pH"/>
    <property type="evidence" value="ECO:0007669"/>
    <property type="project" value="TreeGrafter"/>
</dbReference>
<evidence type="ECO:0000256" key="9">
    <source>
        <dbReference type="ARBA" id="ARBA00023201"/>
    </source>
</evidence>